<feature type="transmembrane region" description="Helical" evidence="1">
    <location>
        <begin position="37"/>
        <end position="54"/>
    </location>
</feature>
<reference evidence="2 3" key="1">
    <citation type="journal article" date="2017" name="Infect. Genet. Evol.">
        <title>Comparative genome analysis of fish pathogen Flavobacterium columnare reveals extensive sequence diversity within the species.</title>
        <authorList>
            <person name="Kayansamruaj P."/>
            <person name="Dong H.T."/>
            <person name="Hirono I."/>
            <person name="Kondo H."/>
            <person name="Senapin S."/>
            <person name="Rodkhum C."/>
        </authorList>
    </citation>
    <scope>NUCLEOTIDE SEQUENCE [LARGE SCALE GENOMIC DNA]</scope>
    <source>
        <strain evidence="2 3">1214</strain>
    </source>
</reference>
<evidence type="ECO:0008006" key="4">
    <source>
        <dbReference type="Google" id="ProtNLM"/>
    </source>
</evidence>
<sequence>MSVKNKAIQNPFIHYFGLGDFLYFFSTSLLFDQKNFIFYFIGSMIFSILLKFLVLEKSNNKQIPLAGFSAILLIVILLTDFFFNYSKLSLIQ</sequence>
<evidence type="ECO:0000313" key="3">
    <source>
        <dbReference type="Proteomes" id="UP000198034"/>
    </source>
</evidence>
<feature type="transmembrane region" description="Helical" evidence="1">
    <location>
        <begin position="12"/>
        <end position="31"/>
    </location>
</feature>
<keyword evidence="1" id="KW-0472">Membrane</keyword>
<dbReference type="AlphaFoldDB" id="A0A246G7L8"/>
<gene>
    <name evidence="2" type="ORF">BWK62_14105</name>
</gene>
<keyword evidence="1" id="KW-1133">Transmembrane helix</keyword>
<dbReference type="Proteomes" id="UP000198034">
    <property type="component" value="Unassembled WGS sequence"/>
</dbReference>
<accession>A0A246G7L8</accession>
<evidence type="ECO:0000313" key="2">
    <source>
        <dbReference type="EMBL" id="OWP74524.1"/>
    </source>
</evidence>
<proteinExistence type="predicted"/>
<protein>
    <recommendedName>
        <fullName evidence="4">Prepilin type IV endopeptidase peptidase domain-containing protein</fullName>
    </recommendedName>
</protein>
<keyword evidence="1" id="KW-0812">Transmembrane</keyword>
<feature type="transmembrane region" description="Helical" evidence="1">
    <location>
        <begin position="66"/>
        <end position="85"/>
    </location>
</feature>
<evidence type="ECO:0000256" key="1">
    <source>
        <dbReference type="SAM" id="Phobius"/>
    </source>
</evidence>
<dbReference type="EMBL" id="MTCY01000067">
    <property type="protein sequence ID" value="OWP74524.1"/>
    <property type="molecule type" value="Genomic_DNA"/>
</dbReference>
<comment type="caution">
    <text evidence="2">The sequence shown here is derived from an EMBL/GenBank/DDBJ whole genome shotgun (WGS) entry which is preliminary data.</text>
</comment>
<organism evidence="2 3">
    <name type="scientific">Flavobacterium columnare</name>
    <dbReference type="NCBI Taxonomy" id="996"/>
    <lineage>
        <taxon>Bacteria</taxon>
        <taxon>Pseudomonadati</taxon>
        <taxon>Bacteroidota</taxon>
        <taxon>Flavobacteriia</taxon>
        <taxon>Flavobacteriales</taxon>
        <taxon>Flavobacteriaceae</taxon>
        <taxon>Flavobacterium</taxon>
    </lineage>
</organism>
<name>A0A246G7L8_9FLAO</name>